<keyword evidence="7" id="KW-0349">Heme</keyword>
<dbReference type="RefSeq" id="XP_007746569.1">
    <property type="nucleotide sequence ID" value="XM_007748379.1"/>
</dbReference>
<dbReference type="GeneID" id="19192496"/>
<keyword evidence="6" id="KW-0503">Monooxygenase</keyword>
<dbReference type="Pfam" id="PF00067">
    <property type="entry name" value="p450"/>
    <property type="match status" value="1"/>
</dbReference>
<dbReference type="CDD" id="cd11065">
    <property type="entry name" value="CYP64-like"/>
    <property type="match status" value="1"/>
</dbReference>
<comment type="caution">
    <text evidence="9">The sequence shown here is derived from an EMBL/GenBank/DDBJ whole genome shotgun (WGS) entry which is preliminary data.</text>
</comment>
<evidence type="ECO:0000313" key="10">
    <source>
        <dbReference type="Proteomes" id="UP000019471"/>
    </source>
</evidence>
<dbReference type="PANTHER" id="PTHR46300:SF2">
    <property type="entry name" value="CYTOCHROME P450 MONOOXYGENASE ALNH-RELATED"/>
    <property type="match status" value="1"/>
</dbReference>
<keyword evidence="5 7" id="KW-0408">Iron</keyword>
<evidence type="ECO:0000256" key="6">
    <source>
        <dbReference type="ARBA" id="ARBA00023033"/>
    </source>
</evidence>
<evidence type="ECO:0000256" key="4">
    <source>
        <dbReference type="ARBA" id="ARBA00023002"/>
    </source>
</evidence>
<keyword evidence="8" id="KW-0812">Transmembrane</keyword>
<keyword evidence="8" id="KW-1133">Transmembrane helix</keyword>
<dbReference type="InterPro" id="IPR050364">
    <property type="entry name" value="Cytochrome_P450_fung"/>
</dbReference>
<comment type="cofactor">
    <cofactor evidence="1 7">
        <name>heme</name>
        <dbReference type="ChEBI" id="CHEBI:30413"/>
    </cofactor>
</comment>
<dbReference type="PRINTS" id="PR00463">
    <property type="entry name" value="EP450I"/>
</dbReference>
<name>W9XER5_9EURO</name>
<dbReference type="InterPro" id="IPR002401">
    <property type="entry name" value="Cyt_P450_E_grp-I"/>
</dbReference>
<evidence type="ECO:0000256" key="8">
    <source>
        <dbReference type="SAM" id="Phobius"/>
    </source>
</evidence>
<comment type="similarity">
    <text evidence="2">Belongs to the cytochrome P450 family.</text>
</comment>
<dbReference type="GO" id="GO:0005506">
    <property type="term" value="F:iron ion binding"/>
    <property type="evidence" value="ECO:0007669"/>
    <property type="project" value="InterPro"/>
</dbReference>
<dbReference type="eggNOG" id="KOG0156">
    <property type="taxonomic scope" value="Eukaryota"/>
</dbReference>
<dbReference type="InterPro" id="IPR001128">
    <property type="entry name" value="Cyt_P450"/>
</dbReference>
<dbReference type="Proteomes" id="UP000019471">
    <property type="component" value="Unassembled WGS sequence"/>
</dbReference>
<proteinExistence type="inferred from homology"/>
<evidence type="ECO:0008006" key="11">
    <source>
        <dbReference type="Google" id="ProtNLM"/>
    </source>
</evidence>
<dbReference type="HOGENOM" id="CLU_001570_2_1_1"/>
<dbReference type="STRING" id="1182543.W9XER5"/>
<accession>W9XER5</accession>
<evidence type="ECO:0000256" key="2">
    <source>
        <dbReference type="ARBA" id="ARBA00010617"/>
    </source>
</evidence>
<keyword evidence="10" id="KW-1185">Reference proteome</keyword>
<dbReference type="Gene3D" id="1.10.630.10">
    <property type="entry name" value="Cytochrome P450"/>
    <property type="match status" value="1"/>
</dbReference>
<gene>
    <name evidence="9" type="ORF">A1O5_07791</name>
</gene>
<dbReference type="AlphaFoldDB" id="W9XER5"/>
<feature type="binding site" description="axial binding residue" evidence="7">
    <location>
        <position position="461"/>
    </location>
    <ligand>
        <name>heme</name>
        <dbReference type="ChEBI" id="CHEBI:30413"/>
    </ligand>
    <ligandPart>
        <name>Fe</name>
        <dbReference type="ChEBI" id="CHEBI:18248"/>
    </ligandPart>
</feature>
<evidence type="ECO:0000256" key="7">
    <source>
        <dbReference type="PIRSR" id="PIRSR602401-1"/>
    </source>
</evidence>
<dbReference type="PANTHER" id="PTHR46300">
    <property type="entry name" value="P450, PUTATIVE (EUROFUNG)-RELATED-RELATED"/>
    <property type="match status" value="1"/>
</dbReference>
<evidence type="ECO:0000256" key="5">
    <source>
        <dbReference type="ARBA" id="ARBA00023004"/>
    </source>
</evidence>
<dbReference type="SUPFAM" id="SSF48264">
    <property type="entry name" value="Cytochrome P450"/>
    <property type="match status" value="1"/>
</dbReference>
<dbReference type="GO" id="GO:0016705">
    <property type="term" value="F:oxidoreductase activity, acting on paired donors, with incorporation or reduction of molecular oxygen"/>
    <property type="evidence" value="ECO:0007669"/>
    <property type="project" value="InterPro"/>
</dbReference>
<dbReference type="InterPro" id="IPR036396">
    <property type="entry name" value="Cyt_P450_sf"/>
</dbReference>
<dbReference type="GO" id="GO:0020037">
    <property type="term" value="F:heme binding"/>
    <property type="evidence" value="ECO:0007669"/>
    <property type="project" value="InterPro"/>
</dbReference>
<keyword evidence="8" id="KW-0472">Membrane</keyword>
<dbReference type="EMBL" id="AMGX01000012">
    <property type="protein sequence ID" value="EXJ68859.1"/>
    <property type="molecule type" value="Genomic_DNA"/>
</dbReference>
<evidence type="ECO:0000256" key="3">
    <source>
        <dbReference type="ARBA" id="ARBA00022723"/>
    </source>
</evidence>
<evidence type="ECO:0000313" key="9">
    <source>
        <dbReference type="EMBL" id="EXJ68859.1"/>
    </source>
</evidence>
<protein>
    <recommendedName>
        <fullName evidence="11">Cytochrome P450 oxidoreductase</fullName>
    </recommendedName>
</protein>
<dbReference type="GO" id="GO:0004497">
    <property type="term" value="F:monooxygenase activity"/>
    <property type="evidence" value="ECO:0007669"/>
    <property type="project" value="UniProtKB-KW"/>
</dbReference>
<evidence type="ECO:0000256" key="1">
    <source>
        <dbReference type="ARBA" id="ARBA00001971"/>
    </source>
</evidence>
<dbReference type="OrthoDB" id="1103324at2759"/>
<organism evidence="9 10">
    <name type="scientific">Cladophialophora psammophila CBS 110553</name>
    <dbReference type="NCBI Taxonomy" id="1182543"/>
    <lineage>
        <taxon>Eukaryota</taxon>
        <taxon>Fungi</taxon>
        <taxon>Dikarya</taxon>
        <taxon>Ascomycota</taxon>
        <taxon>Pezizomycotina</taxon>
        <taxon>Eurotiomycetes</taxon>
        <taxon>Chaetothyriomycetidae</taxon>
        <taxon>Chaetothyriales</taxon>
        <taxon>Herpotrichiellaceae</taxon>
        <taxon>Cladophialophora</taxon>
    </lineage>
</organism>
<feature type="transmembrane region" description="Helical" evidence="8">
    <location>
        <begin position="20"/>
        <end position="40"/>
    </location>
</feature>
<sequence length="542" mass="61023">MAFGHIFFATNMMLTGLAYVWKFVVAALAFAFASLLVYYVPASRRPRNFPPGPPGLPVLGNLHQMPVKKLFLKFHEWQKQYGPVVGLKLGPLNVVVLSNYKPVRELYDKRGNIYSSRPDHYVGNNLICPNEVHILFQPYGPTWRALRKAAVGLLNGPSIESIIPLQQAESSQTMYDIMQTPEQWFEHLRRYAAAVVLEAVYGQRGATYDDPKITGFFEIEMAFAEIMAAGATPPVDAFPFLKHIASFLTHYKSLAVAVGNKQKAFYNALFDNTKARMNRGDTAPCYMQKLLEGSQQSGLSHDQLVYVGGILLEAGSETSASNLHLFVLAMISHPEVLKKAQKEVDDLCGDSVSPSARHIKDLPYMRAIMTEIFRWRPLAPEGPPHMLTQDDWYDGYFLPKGTIVFANTWSIHHDESEYDKPADFIPERWLNNKFGTTAGGDTVDGDNRRVTYAFGASRRVCPGQEMGENSLMINMAKMAWAFDMKADPDSPPDLDARATYSDSFVGGPHAFPAILTVRSQKHREVLERDHREAQEFLRRYED</sequence>
<keyword evidence="4" id="KW-0560">Oxidoreductase</keyword>
<keyword evidence="3 7" id="KW-0479">Metal-binding</keyword>
<reference evidence="9 10" key="1">
    <citation type="submission" date="2013-03" db="EMBL/GenBank/DDBJ databases">
        <title>The Genome Sequence of Cladophialophora psammophila CBS 110553.</title>
        <authorList>
            <consortium name="The Broad Institute Genomics Platform"/>
            <person name="Cuomo C."/>
            <person name="de Hoog S."/>
            <person name="Gorbushina A."/>
            <person name="Walker B."/>
            <person name="Young S.K."/>
            <person name="Zeng Q."/>
            <person name="Gargeya S."/>
            <person name="Fitzgerald M."/>
            <person name="Haas B."/>
            <person name="Abouelleil A."/>
            <person name="Allen A.W."/>
            <person name="Alvarado L."/>
            <person name="Arachchi H.M."/>
            <person name="Berlin A.M."/>
            <person name="Chapman S.B."/>
            <person name="Gainer-Dewar J."/>
            <person name="Goldberg J."/>
            <person name="Griggs A."/>
            <person name="Gujja S."/>
            <person name="Hansen M."/>
            <person name="Howarth C."/>
            <person name="Imamovic A."/>
            <person name="Ireland A."/>
            <person name="Larimer J."/>
            <person name="McCowan C."/>
            <person name="Murphy C."/>
            <person name="Pearson M."/>
            <person name="Poon T.W."/>
            <person name="Priest M."/>
            <person name="Roberts A."/>
            <person name="Saif S."/>
            <person name="Shea T."/>
            <person name="Sisk P."/>
            <person name="Sykes S."/>
            <person name="Wortman J."/>
            <person name="Nusbaum C."/>
            <person name="Birren B."/>
        </authorList>
    </citation>
    <scope>NUCLEOTIDE SEQUENCE [LARGE SCALE GENOMIC DNA]</scope>
    <source>
        <strain evidence="9 10">CBS 110553</strain>
    </source>
</reference>